<dbReference type="EMBL" id="KY984068">
    <property type="protein sequence ID" value="ARW58901.1"/>
    <property type="molecule type" value="Genomic_DNA"/>
</dbReference>
<reference evidence="1 2" key="1">
    <citation type="submission" date="2017-04" db="EMBL/GenBank/DDBJ databases">
        <authorList>
            <person name="Afonso C.L."/>
            <person name="Miller P.J."/>
            <person name="Scott M.A."/>
            <person name="Spackman E."/>
            <person name="Goraichik I."/>
            <person name="Dimitrov K.M."/>
            <person name="Suarez D.L."/>
            <person name="Swayne D.E."/>
        </authorList>
    </citation>
    <scope>NUCLEOTIDE SEQUENCE [LARGE SCALE GENOMIC DNA]</scope>
</reference>
<organism evidence="1 2">
    <name type="scientific">Erwinia phage vB_EamM_Y3</name>
    <dbReference type="NCBI Taxonomy" id="1983553"/>
    <lineage>
        <taxon>Viruses</taxon>
        <taxon>Duplodnaviria</taxon>
        <taxon>Heunggongvirae</taxon>
        <taxon>Uroviricota</taxon>
        <taxon>Caudoviricetes</taxon>
        <taxon>Sasquatchvirus</taxon>
        <taxon>Sasquatchvirus Y3</taxon>
    </lineage>
</organism>
<sequence>MGFIKINRQGCTRIVFLTKKYAIKIPTITTWEGFVLGLLGNMNERRWKDSPPEWFICPLLYSNRFGLLNIMPRCSPVKHRGLYLTELKRICVLSPLSDEFYMSDAKPQNYGTYKGRMVKLDYGS</sequence>
<evidence type="ECO:0000313" key="1">
    <source>
        <dbReference type="EMBL" id="ARW58901.1"/>
    </source>
</evidence>
<gene>
    <name evidence="1" type="ORF">Y3_261</name>
</gene>
<keyword evidence="2" id="KW-1185">Reference proteome</keyword>
<accession>A0A2H4IBG2</accession>
<proteinExistence type="predicted"/>
<protein>
    <submittedName>
        <fullName evidence="1">Uncharacterized protein</fullName>
    </submittedName>
</protein>
<evidence type="ECO:0000313" key="2">
    <source>
        <dbReference type="Proteomes" id="UP000240568"/>
    </source>
</evidence>
<name>A0A2H4IBG2_9CAUD</name>
<dbReference type="Proteomes" id="UP000240568">
    <property type="component" value="Segment"/>
</dbReference>